<comment type="caution">
    <text evidence="3">The sequence shown here is derived from an EMBL/GenBank/DDBJ whole genome shotgun (WGS) entry which is preliminary data.</text>
</comment>
<feature type="region of interest" description="Disordered" evidence="1">
    <location>
        <begin position="103"/>
        <end position="191"/>
    </location>
</feature>
<name>A0A8T0TVM2_PANVG</name>
<feature type="compositionally biased region" description="Low complexity" evidence="1">
    <location>
        <begin position="164"/>
        <end position="179"/>
    </location>
</feature>
<dbReference type="AlphaFoldDB" id="A0A8T0TVM2"/>
<dbReference type="EMBL" id="CM029043">
    <property type="protein sequence ID" value="KAG2611939.1"/>
    <property type="molecule type" value="Genomic_DNA"/>
</dbReference>
<evidence type="ECO:0000313" key="4">
    <source>
        <dbReference type="Proteomes" id="UP000823388"/>
    </source>
</evidence>
<gene>
    <name evidence="3" type="ORF">PVAP13_4KG257905</name>
</gene>
<sequence length="191" mass="21198">MVARLRQHGDTAPVYDDGKEEFSVEVHHRGFFVGHGYLRSYVSGKVSWFDHVETDTWSPLWLDQFVEDLGYLRTGNLKIYWLLPGKEISSSQMLPHLSSTQLSQMMQEEPQPSFLSQQRGPLPDPDFIMTNRPIARSSPLTTGTKQGKAAATKKRKVAKNTEVAASKKNTAAKNTGATSSKKKTAAKSGTT</sequence>
<dbReference type="OrthoDB" id="695246at2759"/>
<reference evidence="3 4" key="1">
    <citation type="submission" date="2020-05" db="EMBL/GenBank/DDBJ databases">
        <title>WGS assembly of Panicum virgatum.</title>
        <authorList>
            <person name="Lovell J.T."/>
            <person name="Jenkins J."/>
            <person name="Shu S."/>
            <person name="Juenger T.E."/>
            <person name="Schmutz J."/>
        </authorList>
    </citation>
    <scope>NUCLEOTIDE SEQUENCE [LARGE SCALE GENOMIC DNA]</scope>
    <source>
        <strain evidence="4">cv. AP13</strain>
    </source>
</reference>
<evidence type="ECO:0000259" key="2">
    <source>
        <dbReference type="Pfam" id="PF26130"/>
    </source>
</evidence>
<accession>A0A8T0TVM2</accession>
<feature type="domain" description="PB1-like" evidence="2">
    <location>
        <begin position="20"/>
        <end position="90"/>
    </location>
</feature>
<evidence type="ECO:0000313" key="3">
    <source>
        <dbReference type="EMBL" id="KAG2611939.1"/>
    </source>
</evidence>
<keyword evidence="4" id="KW-1185">Reference proteome</keyword>
<feature type="compositionally biased region" description="Low complexity" evidence="1">
    <location>
        <begin position="141"/>
        <end position="150"/>
    </location>
</feature>
<evidence type="ECO:0000256" key="1">
    <source>
        <dbReference type="SAM" id="MobiDB-lite"/>
    </source>
</evidence>
<dbReference type="Proteomes" id="UP000823388">
    <property type="component" value="Chromosome 4K"/>
</dbReference>
<protein>
    <recommendedName>
        <fullName evidence="2">PB1-like domain-containing protein</fullName>
    </recommendedName>
</protein>
<dbReference type="InterPro" id="IPR058594">
    <property type="entry name" value="PB1-like_dom_pln"/>
</dbReference>
<proteinExistence type="predicted"/>
<organism evidence="3 4">
    <name type="scientific">Panicum virgatum</name>
    <name type="common">Blackwell switchgrass</name>
    <dbReference type="NCBI Taxonomy" id="38727"/>
    <lineage>
        <taxon>Eukaryota</taxon>
        <taxon>Viridiplantae</taxon>
        <taxon>Streptophyta</taxon>
        <taxon>Embryophyta</taxon>
        <taxon>Tracheophyta</taxon>
        <taxon>Spermatophyta</taxon>
        <taxon>Magnoliopsida</taxon>
        <taxon>Liliopsida</taxon>
        <taxon>Poales</taxon>
        <taxon>Poaceae</taxon>
        <taxon>PACMAD clade</taxon>
        <taxon>Panicoideae</taxon>
        <taxon>Panicodae</taxon>
        <taxon>Paniceae</taxon>
        <taxon>Panicinae</taxon>
        <taxon>Panicum</taxon>
        <taxon>Panicum sect. Hiantes</taxon>
    </lineage>
</organism>
<dbReference type="Pfam" id="PF26130">
    <property type="entry name" value="PB1-like"/>
    <property type="match status" value="1"/>
</dbReference>